<dbReference type="EMBL" id="MIPT01000001">
    <property type="protein sequence ID" value="OHT21161.1"/>
    <property type="molecule type" value="Genomic_DNA"/>
</dbReference>
<reference evidence="2 3" key="1">
    <citation type="submission" date="2016-09" db="EMBL/GenBank/DDBJ databases">
        <title>Metabolic pathway, cell adaptation mechanisms and a novel monoxygenase revealed through proteogenomic-transcription analysis of a Sphingomonas haloaromaticamans strain degrading the fungicide ortho-phenylphenol.</title>
        <authorList>
            <person name="Perruchon C."/>
            <person name="Papadopoulou E.S."/>
            <person name="Rousidou C."/>
            <person name="Vasileiadis S."/>
            <person name="Tanou G."/>
            <person name="Amoutzias G."/>
            <person name="Molassiotis A."/>
            <person name="Karpouzas D.G."/>
        </authorList>
    </citation>
    <scope>NUCLEOTIDE SEQUENCE [LARGE SCALE GENOMIC DNA]</scope>
    <source>
        <strain evidence="2 3">P3</strain>
    </source>
</reference>
<dbReference type="PANTHER" id="PTHR21310:SF57">
    <property type="entry name" value="BLR2944 PROTEIN"/>
    <property type="match status" value="1"/>
</dbReference>
<keyword evidence="3" id="KW-1185">Reference proteome</keyword>
<dbReference type="InterPro" id="IPR051678">
    <property type="entry name" value="AGP_Transferase"/>
</dbReference>
<dbReference type="Gene3D" id="3.90.1200.10">
    <property type="match status" value="1"/>
</dbReference>
<dbReference type="RefSeq" id="WP_070934407.1">
    <property type="nucleotide sequence ID" value="NZ_MIPT01000001.1"/>
</dbReference>
<dbReference type="SUPFAM" id="SSF56112">
    <property type="entry name" value="Protein kinase-like (PK-like)"/>
    <property type="match status" value="1"/>
</dbReference>
<dbReference type="Proteomes" id="UP000179467">
    <property type="component" value="Unassembled WGS sequence"/>
</dbReference>
<dbReference type="PANTHER" id="PTHR21310">
    <property type="entry name" value="AMINOGLYCOSIDE PHOSPHOTRANSFERASE-RELATED-RELATED"/>
    <property type="match status" value="1"/>
</dbReference>
<proteinExistence type="predicted"/>
<evidence type="ECO:0000313" key="2">
    <source>
        <dbReference type="EMBL" id="OHT21161.1"/>
    </source>
</evidence>
<protein>
    <submittedName>
        <fullName evidence="2">Phosphotransferase enzyme family protein</fullName>
    </submittedName>
</protein>
<dbReference type="Gene3D" id="3.30.200.20">
    <property type="entry name" value="Phosphorylase Kinase, domain 1"/>
    <property type="match status" value="1"/>
</dbReference>
<evidence type="ECO:0000259" key="1">
    <source>
        <dbReference type="Pfam" id="PF01636"/>
    </source>
</evidence>
<comment type="caution">
    <text evidence="2">The sequence shown here is derived from an EMBL/GenBank/DDBJ whole genome shotgun (WGS) entry which is preliminary data.</text>
</comment>
<dbReference type="InterPro" id="IPR041726">
    <property type="entry name" value="ACAD10_11_N"/>
</dbReference>
<organism evidence="2 3">
    <name type="scientific">Edaphosphingomonas haloaromaticamans</name>
    <dbReference type="NCBI Taxonomy" id="653954"/>
    <lineage>
        <taxon>Bacteria</taxon>
        <taxon>Pseudomonadati</taxon>
        <taxon>Pseudomonadota</taxon>
        <taxon>Alphaproteobacteria</taxon>
        <taxon>Sphingomonadales</taxon>
        <taxon>Rhizorhabdaceae</taxon>
        <taxon>Edaphosphingomonas</taxon>
    </lineage>
</organism>
<gene>
    <name evidence="2" type="ORF">BHE75_03166</name>
</gene>
<dbReference type="CDD" id="cd05154">
    <property type="entry name" value="ACAD10_11_N-like"/>
    <property type="match status" value="1"/>
</dbReference>
<dbReference type="GO" id="GO:0016740">
    <property type="term" value="F:transferase activity"/>
    <property type="evidence" value="ECO:0007669"/>
    <property type="project" value="UniProtKB-KW"/>
</dbReference>
<name>A0A1S1HI70_9SPHN</name>
<evidence type="ECO:0000313" key="3">
    <source>
        <dbReference type="Proteomes" id="UP000179467"/>
    </source>
</evidence>
<dbReference type="InterPro" id="IPR011009">
    <property type="entry name" value="Kinase-like_dom_sf"/>
</dbReference>
<dbReference type="Pfam" id="PF01636">
    <property type="entry name" value="APH"/>
    <property type="match status" value="1"/>
</dbReference>
<feature type="domain" description="Aminoglycoside phosphotransferase" evidence="1">
    <location>
        <begin position="40"/>
        <end position="275"/>
    </location>
</feature>
<accession>A0A1S1HI70</accession>
<keyword evidence="2" id="KW-0808">Transferase</keyword>
<dbReference type="OrthoDB" id="3806873at2"/>
<sequence length="342" mass="36832">MPATLSDPAPADPAEALTAAVRRRFGAGAGVDNIVQATLGGSNRTLLFDLVDGNARRRLVSREETFGGEANPFLSPARQFAIMAHVHAAGVPVPEPVFEYDAADALGPGFVTAFVSGETMPRRLLERPDPAGLLRQIAAAAARLHALPVPAAGGAAAGHPLAFLGDIPESGDPVAAMRLRIDALGEPHPALELGLRWLETHRPPERPRALVHGDFRNGNFMVGDAGLAALLDWECTHFGSGVEDLGWLCTRSWRFGQPARHAGGFGARDELIAAYADAGGPRLDAEELRWWERYGLVRWAMYNILQAHGFERGRRSPAYAVCGRNTAMMEYDLLMTLSGKYD</sequence>
<dbReference type="AlphaFoldDB" id="A0A1S1HI70"/>
<dbReference type="InterPro" id="IPR002575">
    <property type="entry name" value="Aminoglycoside_PTrfase"/>
</dbReference>